<keyword evidence="1" id="KW-0472">Membrane</keyword>
<name>A0ABN2QUW7_9ACTN</name>
<organism evidence="2 3">
    <name type="scientific">Nocardioides panacihumi</name>
    <dbReference type="NCBI Taxonomy" id="400774"/>
    <lineage>
        <taxon>Bacteria</taxon>
        <taxon>Bacillati</taxon>
        <taxon>Actinomycetota</taxon>
        <taxon>Actinomycetes</taxon>
        <taxon>Propionibacteriales</taxon>
        <taxon>Nocardioidaceae</taxon>
        <taxon>Nocardioides</taxon>
    </lineage>
</organism>
<evidence type="ECO:0000313" key="3">
    <source>
        <dbReference type="Proteomes" id="UP001500571"/>
    </source>
</evidence>
<proteinExistence type="predicted"/>
<keyword evidence="1" id="KW-0812">Transmembrane</keyword>
<evidence type="ECO:0000256" key="1">
    <source>
        <dbReference type="SAM" id="Phobius"/>
    </source>
</evidence>
<accession>A0ABN2QUW7</accession>
<feature type="transmembrane region" description="Helical" evidence="1">
    <location>
        <begin position="76"/>
        <end position="95"/>
    </location>
</feature>
<feature type="transmembrane region" description="Helical" evidence="1">
    <location>
        <begin position="43"/>
        <end position="64"/>
    </location>
</feature>
<keyword evidence="1" id="KW-1133">Transmembrane helix</keyword>
<keyword evidence="3" id="KW-1185">Reference proteome</keyword>
<feature type="transmembrane region" description="Helical" evidence="1">
    <location>
        <begin position="21"/>
        <end position="37"/>
    </location>
</feature>
<reference evidence="2 3" key="1">
    <citation type="journal article" date="2019" name="Int. J. Syst. Evol. Microbiol.">
        <title>The Global Catalogue of Microorganisms (GCM) 10K type strain sequencing project: providing services to taxonomists for standard genome sequencing and annotation.</title>
        <authorList>
            <consortium name="The Broad Institute Genomics Platform"/>
            <consortium name="The Broad Institute Genome Sequencing Center for Infectious Disease"/>
            <person name="Wu L."/>
            <person name="Ma J."/>
        </authorList>
    </citation>
    <scope>NUCLEOTIDE SEQUENCE [LARGE SCALE GENOMIC DNA]</scope>
    <source>
        <strain evidence="2 3">JCM 15309</strain>
    </source>
</reference>
<dbReference type="EMBL" id="BAAAPB010000001">
    <property type="protein sequence ID" value="GAA1958584.1"/>
    <property type="molecule type" value="Genomic_DNA"/>
</dbReference>
<dbReference type="RefSeq" id="WP_344044403.1">
    <property type="nucleotide sequence ID" value="NZ_BAAAPB010000001.1"/>
</dbReference>
<comment type="caution">
    <text evidence="2">The sequence shown here is derived from an EMBL/GenBank/DDBJ whole genome shotgun (WGS) entry which is preliminary data.</text>
</comment>
<evidence type="ECO:0000313" key="2">
    <source>
        <dbReference type="EMBL" id="GAA1958584.1"/>
    </source>
</evidence>
<evidence type="ECO:0008006" key="4">
    <source>
        <dbReference type="Google" id="ProtNLM"/>
    </source>
</evidence>
<sequence>MKAPTGDGLQASRTELSWRRTVASVGATAALVAHHAMVRERAWSSVLLLLGAAVAASGVVIGAHVRRRQEHTSSRLVRLTSAAVGLLAVLALVALCAGL</sequence>
<gene>
    <name evidence="2" type="ORF">GCM10009798_17770</name>
</gene>
<protein>
    <recommendedName>
        <fullName evidence="4">DUF202 domain-containing protein</fullName>
    </recommendedName>
</protein>
<dbReference type="Proteomes" id="UP001500571">
    <property type="component" value="Unassembled WGS sequence"/>
</dbReference>